<sequence length="203" mass="22410">MLQNEQQIWEQGYAAIAGVDEVGRGCLFGDVVAAAVILPKGAVFEDVNDSKKLTAKTRERLYEVIMANAVAVGIGIVDVPTIERINIKQAARLAMKIAVEKLQAEPDYLLVDAEKVDVELPQLAIIEGDALSQSIAAASIVAKVTRDRMCLEWDLQYPEYGIAVHKGYATKQHRQSILEYGPTPLHRSTFLRKLLSGQQEMTF</sequence>
<gene>
    <name evidence="14" type="primary">rnhB</name>
    <name evidence="18" type="ORF">ACFFK0_17950</name>
</gene>
<feature type="binding site" evidence="14 15">
    <location>
        <position position="112"/>
    </location>
    <ligand>
        <name>a divalent metal cation</name>
        <dbReference type="ChEBI" id="CHEBI:60240"/>
    </ligand>
</feature>
<keyword evidence="19" id="KW-1185">Reference proteome</keyword>
<dbReference type="PANTHER" id="PTHR10954:SF18">
    <property type="entry name" value="RIBONUCLEASE HII"/>
    <property type="match status" value="1"/>
</dbReference>
<evidence type="ECO:0000256" key="14">
    <source>
        <dbReference type="HAMAP-Rule" id="MF_00052"/>
    </source>
</evidence>
<name>A0ABV6DNY6_9BACL</name>
<accession>A0ABV6DNY6</accession>
<comment type="cofactor">
    <cofactor evidence="14 15">
        <name>Mn(2+)</name>
        <dbReference type="ChEBI" id="CHEBI:29035"/>
    </cofactor>
    <cofactor evidence="14 15">
        <name>Mg(2+)</name>
        <dbReference type="ChEBI" id="CHEBI:18420"/>
    </cofactor>
    <text evidence="14 15">Manganese or magnesium. Binds 1 divalent metal ion per monomer in the absence of substrate. May bind a second metal ion after substrate binding.</text>
</comment>
<evidence type="ECO:0000256" key="13">
    <source>
        <dbReference type="ARBA" id="ARBA00023211"/>
    </source>
</evidence>
<dbReference type="Gene3D" id="3.30.420.10">
    <property type="entry name" value="Ribonuclease H-like superfamily/Ribonuclease H"/>
    <property type="match status" value="1"/>
</dbReference>
<dbReference type="InterPro" id="IPR022898">
    <property type="entry name" value="RNase_HII"/>
</dbReference>
<evidence type="ECO:0000256" key="2">
    <source>
        <dbReference type="ARBA" id="ARBA00001946"/>
    </source>
</evidence>
<dbReference type="PANTHER" id="PTHR10954">
    <property type="entry name" value="RIBONUCLEASE H2 SUBUNIT A"/>
    <property type="match status" value="1"/>
</dbReference>
<keyword evidence="11 14" id="KW-0255">Endonuclease</keyword>
<keyword evidence="13 14" id="KW-0464">Manganese</keyword>
<evidence type="ECO:0000313" key="18">
    <source>
        <dbReference type="EMBL" id="MFC0214317.1"/>
    </source>
</evidence>
<comment type="caution">
    <text evidence="18">The sequence shown here is derived from an EMBL/GenBank/DDBJ whole genome shotgun (WGS) entry which is preliminary data.</text>
</comment>
<comment type="subcellular location">
    <subcellularLocation>
        <location evidence="4 14">Cytoplasm</location>
    </subcellularLocation>
</comment>
<dbReference type="Proteomes" id="UP001589776">
    <property type="component" value="Unassembled WGS sequence"/>
</dbReference>
<evidence type="ECO:0000256" key="8">
    <source>
        <dbReference type="ARBA" id="ARBA00022490"/>
    </source>
</evidence>
<dbReference type="EMBL" id="JBHLWN010000071">
    <property type="protein sequence ID" value="MFC0214317.1"/>
    <property type="molecule type" value="Genomic_DNA"/>
</dbReference>
<keyword evidence="10 14" id="KW-0479">Metal-binding</keyword>
<dbReference type="InterPro" id="IPR024567">
    <property type="entry name" value="RNase_HII/HIII_dom"/>
</dbReference>
<dbReference type="RefSeq" id="WP_377471677.1">
    <property type="nucleotide sequence ID" value="NZ_JBHLWN010000071.1"/>
</dbReference>
<dbReference type="InterPro" id="IPR036397">
    <property type="entry name" value="RNaseH_sf"/>
</dbReference>
<evidence type="ECO:0000256" key="9">
    <source>
        <dbReference type="ARBA" id="ARBA00022722"/>
    </source>
</evidence>
<keyword evidence="9 14" id="KW-0540">Nuclease</keyword>
<evidence type="ECO:0000259" key="17">
    <source>
        <dbReference type="PROSITE" id="PS51975"/>
    </source>
</evidence>
<feature type="domain" description="RNase H type-2" evidence="17">
    <location>
        <begin position="14"/>
        <end position="202"/>
    </location>
</feature>
<dbReference type="GO" id="GO:0004523">
    <property type="term" value="F:RNA-DNA hybrid ribonuclease activity"/>
    <property type="evidence" value="ECO:0007669"/>
    <property type="project" value="UniProtKB-EC"/>
</dbReference>
<evidence type="ECO:0000256" key="10">
    <source>
        <dbReference type="ARBA" id="ARBA00022723"/>
    </source>
</evidence>
<comment type="cofactor">
    <cofactor evidence="2">
        <name>Mg(2+)</name>
        <dbReference type="ChEBI" id="CHEBI:18420"/>
    </cofactor>
</comment>
<dbReference type="EC" id="3.1.26.4" evidence="6 14"/>
<evidence type="ECO:0000256" key="1">
    <source>
        <dbReference type="ARBA" id="ARBA00000077"/>
    </source>
</evidence>
<evidence type="ECO:0000256" key="11">
    <source>
        <dbReference type="ARBA" id="ARBA00022759"/>
    </source>
</evidence>
<protein>
    <recommendedName>
        <fullName evidence="7 14">Ribonuclease HII</fullName>
        <shortName evidence="14">RNase HII</shortName>
        <ecNumber evidence="6 14">3.1.26.4</ecNumber>
    </recommendedName>
</protein>
<feature type="binding site" evidence="14 15">
    <location>
        <position position="21"/>
    </location>
    <ligand>
        <name>a divalent metal cation</name>
        <dbReference type="ChEBI" id="CHEBI:60240"/>
    </ligand>
</feature>
<proteinExistence type="inferred from homology"/>
<evidence type="ECO:0000256" key="16">
    <source>
        <dbReference type="RuleBase" id="RU003515"/>
    </source>
</evidence>
<evidence type="ECO:0000256" key="4">
    <source>
        <dbReference type="ARBA" id="ARBA00004496"/>
    </source>
</evidence>
<evidence type="ECO:0000256" key="3">
    <source>
        <dbReference type="ARBA" id="ARBA00004065"/>
    </source>
</evidence>
<evidence type="ECO:0000256" key="12">
    <source>
        <dbReference type="ARBA" id="ARBA00022801"/>
    </source>
</evidence>
<dbReference type="NCBIfam" id="NF000594">
    <property type="entry name" value="PRK00015.1-1"/>
    <property type="match status" value="1"/>
</dbReference>
<dbReference type="Pfam" id="PF01351">
    <property type="entry name" value="RNase_HII"/>
    <property type="match status" value="1"/>
</dbReference>
<evidence type="ECO:0000256" key="5">
    <source>
        <dbReference type="ARBA" id="ARBA00007383"/>
    </source>
</evidence>
<dbReference type="InterPro" id="IPR001352">
    <property type="entry name" value="RNase_HII/HIII"/>
</dbReference>
<keyword evidence="12 14" id="KW-0378">Hydrolase</keyword>
<comment type="function">
    <text evidence="3 14 16">Endonuclease that specifically degrades the RNA of RNA-DNA hybrids.</text>
</comment>
<comment type="catalytic activity">
    <reaction evidence="1 14 15 16">
        <text>Endonucleolytic cleavage to 5'-phosphomonoester.</text>
        <dbReference type="EC" id="3.1.26.4"/>
    </reaction>
</comment>
<keyword evidence="8 14" id="KW-0963">Cytoplasm</keyword>
<organism evidence="18 19">
    <name type="scientific">Paenibacillus chartarius</name>
    <dbReference type="NCBI Taxonomy" id="747481"/>
    <lineage>
        <taxon>Bacteria</taxon>
        <taxon>Bacillati</taxon>
        <taxon>Bacillota</taxon>
        <taxon>Bacilli</taxon>
        <taxon>Bacillales</taxon>
        <taxon>Paenibacillaceae</taxon>
        <taxon>Paenibacillus</taxon>
    </lineage>
</organism>
<dbReference type="SUPFAM" id="SSF53098">
    <property type="entry name" value="Ribonuclease H-like"/>
    <property type="match status" value="1"/>
</dbReference>
<feature type="binding site" evidence="14 15">
    <location>
        <position position="20"/>
    </location>
    <ligand>
        <name>a divalent metal cation</name>
        <dbReference type="ChEBI" id="CHEBI:60240"/>
    </ligand>
</feature>
<dbReference type="NCBIfam" id="NF000595">
    <property type="entry name" value="PRK00015.1-3"/>
    <property type="match status" value="1"/>
</dbReference>
<reference evidence="18 19" key="1">
    <citation type="submission" date="2024-09" db="EMBL/GenBank/DDBJ databases">
        <authorList>
            <person name="Sun Q."/>
            <person name="Mori K."/>
        </authorList>
    </citation>
    <scope>NUCLEOTIDE SEQUENCE [LARGE SCALE GENOMIC DNA]</scope>
    <source>
        <strain evidence="18 19">CCM 7759</strain>
    </source>
</reference>
<dbReference type="PROSITE" id="PS51975">
    <property type="entry name" value="RNASE_H_2"/>
    <property type="match status" value="1"/>
</dbReference>
<evidence type="ECO:0000256" key="15">
    <source>
        <dbReference type="PROSITE-ProRule" id="PRU01319"/>
    </source>
</evidence>
<evidence type="ECO:0000313" key="19">
    <source>
        <dbReference type="Proteomes" id="UP001589776"/>
    </source>
</evidence>
<comment type="similarity">
    <text evidence="5 14 16">Belongs to the RNase HII family.</text>
</comment>
<evidence type="ECO:0000256" key="6">
    <source>
        <dbReference type="ARBA" id="ARBA00012180"/>
    </source>
</evidence>
<evidence type="ECO:0000256" key="7">
    <source>
        <dbReference type="ARBA" id="ARBA00019179"/>
    </source>
</evidence>
<dbReference type="CDD" id="cd07182">
    <property type="entry name" value="RNase_HII_bacteria_HII_like"/>
    <property type="match status" value="1"/>
</dbReference>
<dbReference type="InterPro" id="IPR012337">
    <property type="entry name" value="RNaseH-like_sf"/>
</dbReference>
<dbReference type="HAMAP" id="MF_00052_B">
    <property type="entry name" value="RNase_HII_B"/>
    <property type="match status" value="1"/>
</dbReference>